<accession>A0A4Z0BEC9</accession>
<dbReference type="OrthoDB" id="9796786at2"/>
<proteinExistence type="predicted"/>
<feature type="domain" description="IrrE N-terminal-like" evidence="1">
    <location>
        <begin position="203"/>
        <end position="302"/>
    </location>
</feature>
<reference evidence="2 3" key="1">
    <citation type="submission" date="2019-03" db="EMBL/GenBank/DDBJ databases">
        <title>Ramlibacter sp. 18x22-1, whole genome shotgun sequence.</title>
        <authorList>
            <person name="Zhang X."/>
            <person name="Feng G."/>
            <person name="Zhu H."/>
        </authorList>
    </citation>
    <scope>NUCLEOTIDE SEQUENCE [LARGE SCALE GENOMIC DNA]</scope>
    <source>
        <strain evidence="2 3">18x22-1</strain>
    </source>
</reference>
<evidence type="ECO:0000313" key="3">
    <source>
        <dbReference type="Proteomes" id="UP000297839"/>
    </source>
</evidence>
<dbReference type="PANTHER" id="PTHR43236">
    <property type="entry name" value="ANTITOXIN HIGA1"/>
    <property type="match status" value="1"/>
</dbReference>
<evidence type="ECO:0000259" key="1">
    <source>
        <dbReference type="Pfam" id="PF06114"/>
    </source>
</evidence>
<comment type="caution">
    <text evidence="2">The sequence shown here is derived from an EMBL/GenBank/DDBJ whole genome shotgun (WGS) entry which is preliminary data.</text>
</comment>
<dbReference type="EMBL" id="SMLK01000007">
    <property type="protein sequence ID" value="TFY97662.1"/>
    <property type="molecule type" value="Genomic_DNA"/>
</dbReference>
<dbReference type="PANTHER" id="PTHR43236:SF2">
    <property type="entry name" value="BLL0069 PROTEIN"/>
    <property type="match status" value="1"/>
</dbReference>
<dbReference type="InterPro" id="IPR010359">
    <property type="entry name" value="IrrE_HExxH"/>
</dbReference>
<dbReference type="AlphaFoldDB" id="A0A4Z0BEC9"/>
<gene>
    <name evidence="2" type="ORF">EZ216_18220</name>
</gene>
<sequence>MAAAMSSLSVSVEMLRWAAEKLGTSIQGLATDYAAPSRTDKFVRGELTATQATKLASKVGIPFGYLFLDKPPAEERRSDIPDLRQLPSAEPLGSTFFDVLDDLDSKVAWFRQYLRVHDIDPPTFVGSFNVANSTPEAVAKDITKTLRLDSAEHRQGGQTSEELFNFLAARLESVGVLVFRSGVAKGNPHRPLPLTEFRGFAVADEEVPVVFINGRDSPAAWVFTLIHEAAHIWIGQSGISDVSASTRNRYKGTEAFCNQVAAEVLTPEREFRALWKQHSPEDSIVFLARHFGVSRLVVARRALDFALIEQDTYDAVAAASTVTRKSSGGNPYATIPIRSSRRFTSAVVNSAIAGETLLREAARLLNSTPNTVVELHRRHSEQNPEEGALDA</sequence>
<dbReference type="InterPro" id="IPR052345">
    <property type="entry name" value="Rad_response_metalloprotease"/>
</dbReference>
<name>A0A4Z0BEC9_9BURK</name>
<keyword evidence="3" id="KW-1185">Reference proteome</keyword>
<dbReference type="Gene3D" id="1.10.10.2910">
    <property type="match status" value="1"/>
</dbReference>
<dbReference type="Proteomes" id="UP000297839">
    <property type="component" value="Unassembled WGS sequence"/>
</dbReference>
<evidence type="ECO:0000313" key="2">
    <source>
        <dbReference type="EMBL" id="TFY97662.1"/>
    </source>
</evidence>
<organism evidence="2 3">
    <name type="scientific">Ramlibacter humi</name>
    <dbReference type="NCBI Taxonomy" id="2530451"/>
    <lineage>
        <taxon>Bacteria</taxon>
        <taxon>Pseudomonadati</taxon>
        <taxon>Pseudomonadota</taxon>
        <taxon>Betaproteobacteria</taxon>
        <taxon>Burkholderiales</taxon>
        <taxon>Comamonadaceae</taxon>
        <taxon>Ramlibacter</taxon>
    </lineage>
</organism>
<protein>
    <submittedName>
        <fullName evidence="2">ImmA/IrrE family metallo-endopeptidase</fullName>
    </submittedName>
</protein>
<dbReference type="Pfam" id="PF06114">
    <property type="entry name" value="Peptidase_M78"/>
    <property type="match status" value="1"/>
</dbReference>